<gene>
    <name evidence="2" type="ORF">PCC6912_47620</name>
</gene>
<dbReference type="AlphaFoldDB" id="A0A3S0XRS5"/>
<dbReference type="RefSeq" id="WP_016875722.1">
    <property type="nucleotide sequence ID" value="NZ_AJLN01000098.1"/>
</dbReference>
<feature type="region of interest" description="Disordered" evidence="1">
    <location>
        <begin position="107"/>
        <end position="128"/>
    </location>
</feature>
<name>A0A3S0XRS5_CHLFR</name>
<evidence type="ECO:0000313" key="2">
    <source>
        <dbReference type="EMBL" id="RUR75531.1"/>
    </source>
</evidence>
<sequence length="563" mass="63808">MPPASSGRYQSRLFNFVHQQSRRWGEGLGRTFRHLQVAATLSLEALMYPFFQLIQKAVESSGKQLDGRQEQSKPQLEAHYTDSQPETPPVADTPILQVLQVVEHLQLENKGTKRRGERGQGEDSSVPRFPLLSKLSVDTGTRGHEEFCSPASTPPLSHSPTLSHIQGIASQLSNRQLVLVTHENEILDLLTPKQQQILEERIITEIANYWRRWRLIEAKKETNILSEINYLIHKLSSSKNDKIPALLPSGVKEDNIEYPYLLNPERSLKLLDATVAKLESNALMPISRASSELLQVIQTQLHIFVYGQEQLPVRRQTTVAADDLQNQTPKIQALIWAALNFFFGERKDKKLESNTSQSQASAALPMTPGMKPPRLKFSQRFYPQNLPPSSQIPNSYLTDPWLSEDDLFGEIPAASQPVNNQLIGISPNNNAVVLPSQKAHYHLKKLIYRFKAIALPQRKSKASKKLAQYKKSVLEFTAAHKTSAKVASTTQTASATFELVKDSAPTTQVEAKPDWIEIKAKLIGYEKHPLELILEWLDRAMLWIEKLFINIFYFLQGFFRIKN</sequence>
<protein>
    <submittedName>
        <fullName evidence="2">Uncharacterized protein</fullName>
    </submittedName>
</protein>
<reference evidence="2 3" key="1">
    <citation type="journal article" date="2019" name="Genome Biol. Evol.">
        <title>Day and night: Metabolic profiles and evolutionary relationships of six axenic non-marine cyanobacteria.</title>
        <authorList>
            <person name="Will S.E."/>
            <person name="Henke P."/>
            <person name="Boedeker C."/>
            <person name="Huang S."/>
            <person name="Brinkmann H."/>
            <person name="Rohde M."/>
            <person name="Jarek M."/>
            <person name="Friedl T."/>
            <person name="Seufert S."/>
            <person name="Schumacher M."/>
            <person name="Overmann J."/>
            <person name="Neumann-Schaal M."/>
            <person name="Petersen J."/>
        </authorList>
    </citation>
    <scope>NUCLEOTIDE SEQUENCE [LARGE SCALE GENOMIC DNA]</scope>
    <source>
        <strain evidence="2 3">PCC 6912</strain>
    </source>
</reference>
<accession>A0A3S0XRS5</accession>
<dbReference type="EMBL" id="RSCJ01000024">
    <property type="protein sequence ID" value="RUR75531.1"/>
    <property type="molecule type" value="Genomic_DNA"/>
</dbReference>
<organism evidence="2 3">
    <name type="scientific">Chlorogloeopsis fritschii PCC 6912</name>
    <dbReference type="NCBI Taxonomy" id="211165"/>
    <lineage>
        <taxon>Bacteria</taxon>
        <taxon>Bacillati</taxon>
        <taxon>Cyanobacteriota</taxon>
        <taxon>Cyanophyceae</taxon>
        <taxon>Nostocales</taxon>
        <taxon>Chlorogloeopsidaceae</taxon>
        <taxon>Chlorogloeopsis</taxon>
    </lineage>
</organism>
<dbReference type="Proteomes" id="UP000268857">
    <property type="component" value="Unassembled WGS sequence"/>
</dbReference>
<feature type="region of interest" description="Disordered" evidence="1">
    <location>
        <begin position="62"/>
        <end position="91"/>
    </location>
</feature>
<evidence type="ECO:0000256" key="1">
    <source>
        <dbReference type="SAM" id="MobiDB-lite"/>
    </source>
</evidence>
<comment type="caution">
    <text evidence="2">The sequence shown here is derived from an EMBL/GenBank/DDBJ whole genome shotgun (WGS) entry which is preliminary data.</text>
</comment>
<dbReference type="OrthoDB" id="502220at2"/>
<keyword evidence="3" id="KW-1185">Reference proteome</keyword>
<evidence type="ECO:0000313" key="3">
    <source>
        <dbReference type="Proteomes" id="UP000268857"/>
    </source>
</evidence>
<proteinExistence type="predicted"/>
<dbReference type="STRING" id="211165.GCA_000317285_03722"/>